<gene>
    <name evidence="2" type="ORF">NEPTK9_000728</name>
</gene>
<dbReference type="Proteomes" id="UP001194714">
    <property type="component" value="Unassembled WGS sequence"/>
</dbReference>
<accession>A0ABS0AZ20</accession>
<sequence>MKKYLTLLLLSLMTLASAAQVSFPNTSGGTLEVGEHRIAVITSSGIVEIENRAQFRVVAADLYTVVDNWSVHDRLSFSSNPYPFAKGEFFITNLSRGGEYVQADFTQAPLIGHPETNRIVEINSDEGEVVLINGQGKQTRWEIELSDLSMLEEWRKGDSILVGMNDNWCSCVFSSCPNILASYEAKRTILYLHATLKEEK</sequence>
<dbReference type="RefSeq" id="WP_194847523.1">
    <property type="nucleotide sequence ID" value="NZ_JAAEJV010000014.1"/>
</dbReference>
<evidence type="ECO:0000313" key="2">
    <source>
        <dbReference type="EMBL" id="MBF5059220.1"/>
    </source>
</evidence>
<keyword evidence="3" id="KW-1185">Reference proteome</keyword>
<dbReference type="EMBL" id="JAAEJV010000014">
    <property type="protein sequence ID" value="MBF5059220.1"/>
    <property type="molecule type" value="Genomic_DNA"/>
</dbReference>
<organism evidence="2 3">
    <name type="scientific">Candidatus Neptunichlamydia vexilliferae</name>
    <dbReference type="NCBI Taxonomy" id="1651774"/>
    <lineage>
        <taxon>Bacteria</taxon>
        <taxon>Pseudomonadati</taxon>
        <taxon>Chlamydiota</taxon>
        <taxon>Chlamydiia</taxon>
        <taxon>Parachlamydiales</taxon>
        <taxon>Simkaniaceae</taxon>
        <taxon>Candidatus Neptunichlamydia</taxon>
    </lineage>
</organism>
<evidence type="ECO:0000256" key="1">
    <source>
        <dbReference type="SAM" id="SignalP"/>
    </source>
</evidence>
<proteinExistence type="predicted"/>
<evidence type="ECO:0000313" key="3">
    <source>
        <dbReference type="Proteomes" id="UP001194714"/>
    </source>
</evidence>
<protein>
    <submittedName>
        <fullName evidence="2">Uncharacterized protein</fullName>
    </submittedName>
</protein>
<feature type="signal peptide" evidence="1">
    <location>
        <begin position="1"/>
        <end position="18"/>
    </location>
</feature>
<keyword evidence="1" id="KW-0732">Signal</keyword>
<reference evidence="2 3" key="1">
    <citation type="submission" date="2020-01" db="EMBL/GenBank/DDBJ databases">
        <title>Draft genome sequence of Cand. Neptunochlamydia vexilliferae K9.</title>
        <authorList>
            <person name="Schulz F."/>
            <person name="Koestlbacher S."/>
            <person name="Wascher F."/>
            <person name="Pizzetti I."/>
            <person name="Horn M."/>
        </authorList>
    </citation>
    <scope>NUCLEOTIDE SEQUENCE [LARGE SCALE GENOMIC DNA]</scope>
    <source>
        <strain evidence="2 3">K9</strain>
    </source>
</reference>
<name>A0ABS0AZ20_9BACT</name>
<comment type="caution">
    <text evidence="2">The sequence shown here is derived from an EMBL/GenBank/DDBJ whole genome shotgun (WGS) entry which is preliminary data.</text>
</comment>
<feature type="chain" id="PRO_5045841178" evidence="1">
    <location>
        <begin position="19"/>
        <end position="200"/>
    </location>
</feature>